<feature type="chain" id="PRO_5044788268" evidence="1">
    <location>
        <begin position="17"/>
        <end position="97"/>
    </location>
</feature>
<reference evidence="2 3" key="1">
    <citation type="submission" date="2024-06" db="EMBL/GenBank/DDBJ databases">
        <title>A chromosome level genome sequence of Diviner's sage (Salvia divinorum).</title>
        <authorList>
            <person name="Ford S.A."/>
            <person name="Ro D.-K."/>
            <person name="Ness R.W."/>
            <person name="Phillips M.A."/>
        </authorList>
    </citation>
    <scope>NUCLEOTIDE SEQUENCE [LARGE SCALE GENOMIC DNA]</scope>
    <source>
        <strain evidence="2">SAF-2024a</strain>
        <tissue evidence="2">Leaf</tissue>
    </source>
</reference>
<sequence>MKFLPALFLWTPLVAAEEVAARCAPPIGADDALIANVLITSAPFLFFPNKSGERSLHLHHPKPTQFTATALLCWMPFAISNFTFLQEEKLTQVKLEL</sequence>
<dbReference type="Proteomes" id="UP001567538">
    <property type="component" value="Unassembled WGS sequence"/>
</dbReference>
<accession>A0ABD1IKD8</accession>
<gene>
    <name evidence="2" type="ORF">AAHA92_00514</name>
</gene>
<evidence type="ECO:0000256" key="1">
    <source>
        <dbReference type="SAM" id="SignalP"/>
    </source>
</evidence>
<name>A0ABD1IKD8_SALDI</name>
<evidence type="ECO:0000313" key="2">
    <source>
        <dbReference type="EMBL" id="KAL1568977.1"/>
    </source>
</evidence>
<keyword evidence="1" id="KW-0732">Signal</keyword>
<comment type="caution">
    <text evidence="2">The sequence shown here is derived from an EMBL/GenBank/DDBJ whole genome shotgun (WGS) entry which is preliminary data.</text>
</comment>
<keyword evidence="3" id="KW-1185">Reference proteome</keyword>
<dbReference type="AlphaFoldDB" id="A0ABD1IKD8"/>
<evidence type="ECO:0000313" key="3">
    <source>
        <dbReference type="Proteomes" id="UP001567538"/>
    </source>
</evidence>
<proteinExistence type="predicted"/>
<feature type="signal peptide" evidence="1">
    <location>
        <begin position="1"/>
        <end position="16"/>
    </location>
</feature>
<organism evidence="2 3">
    <name type="scientific">Salvia divinorum</name>
    <name type="common">Maria pastora</name>
    <name type="synonym">Diviner's sage</name>
    <dbReference type="NCBI Taxonomy" id="28513"/>
    <lineage>
        <taxon>Eukaryota</taxon>
        <taxon>Viridiplantae</taxon>
        <taxon>Streptophyta</taxon>
        <taxon>Embryophyta</taxon>
        <taxon>Tracheophyta</taxon>
        <taxon>Spermatophyta</taxon>
        <taxon>Magnoliopsida</taxon>
        <taxon>eudicotyledons</taxon>
        <taxon>Gunneridae</taxon>
        <taxon>Pentapetalae</taxon>
        <taxon>asterids</taxon>
        <taxon>lamiids</taxon>
        <taxon>Lamiales</taxon>
        <taxon>Lamiaceae</taxon>
        <taxon>Nepetoideae</taxon>
        <taxon>Mentheae</taxon>
        <taxon>Salviinae</taxon>
        <taxon>Salvia</taxon>
        <taxon>Salvia subgen. Calosphace</taxon>
    </lineage>
</organism>
<dbReference type="EMBL" id="JBEAFC010000001">
    <property type="protein sequence ID" value="KAL1568977.1"/>
    <property type="molecule type" value="Genomic_DNA"/>
</dbReference>
<protein>
    <submittedName>
        <fullName evidence="2">Uncharacterized protein</fullName>
    </submittedName>
</protein>